<dbReference type="STRING" id="1221500.ABE65_017435"/>
<evidence type="ECO:0008006" key="5">
    <source>
        <dbReference type="Google" id="ProtNLM"/>
    </source>
</evidence>
<dbReference type="Proteomes" id="UP000076623">
    <property type="component" value="Chromosome"/>
</dbReference>
<dbReference type="AlphaFoldDB" id="A0A160IQG7"/>
<dbReference type="PANTHER" id="PTHR33121">
    <property type="entry name" value="CYCLIC DI-GMP PHOSPHODIESTERASE PDEF"/>
    <property type="match status" value="1"/>
</dbReference>
<dbReference type="Gene3D" id="3.30.70.270">
    <property type="match status" value="1"/>
</dbReference>
<proteinExistence type="predicted"/>
<dbReference type="InterPro" id="IPR000160">
    <property type="entry name" value="GGDEF_dom"/>
</dbReference>
<keyword evidence="4" id="KW-1185">Reference proteome</keyword>
<dbReference type="Pfam" id="PF00563">
    <property type="entry name" value="EAL"/>
    <property type="match status" value="1"/>
</dbReference>
<dbReference type="PROSITE" id="PS50883">
    <property type="entry name" value="EAL"/>
    <property type="match status" value="1"/>
</dbReference>
<dbReference type="Gene3D" id="3.20.20.450">
    <property type="entry name" value="EAL domain"/>
    <property type="match status" value="1"/>
</dbReference>
<dbReference type="SMART" id="SM00267">
    <property type="entry name" value="GGDEF"/>
    <property type="match status" value="1"/>
</dbReference>
<evidence type="ECO:0000313" key="3">
    <source>
        <dbReference type="EMBL" id="ANC78486.1"/>
    </source>
</evidence>
<dbReference type="SUPFAM" id="SSF141868">
    <property type="entry name" value="EAL domain-like"/>
    <property type="match status" value="1"/>
</dbReference>
<dbReference type="EMBL" id="CP015378">
    <property type="protein sequence ID" value="ANC78486.1"/>
    <property type="molecule type" value="Genomic_DNA"/>
</dbReference>
<evidence type="ECO:0000313" key="4">
    <source>
        <dbReference type="Proteomes" id="UP000076623"/>
    </source>
</evidence>
<evidence type="ECO:0000259" key="1">
    <source>
        <dbReference type="PROSITE" id="PS50883"/>
    </source>
</evidence>
<organism evidence="3 4">
    <name type="scientific">Fictibacillus phosphorivorans</name>
    <dbReference type="NCBI Taxonomy" id="1221500"/>
    <lineage>
        <taxon>Bacteria</taxon>
        <taxon>Bacillati</taxon>
        <taxon>Bacillota</taxon>
        <taxon>Bacilli</taxon>
        <taxon>Bacillales</taxon>
        <taxon>Fictibacillaceae</taxon>
        <taxon>Fictibacillus</taxon>
    </lineage>
</organism>
<protein>
    <recommendedName>
        <fullName evidence="5">Diguanylate cyclase</fullName>
    </recommendedName>
</protein>
<feature type="domain" description="GGDEF" evidence="2">
    <location>
        <begin position="73"/>
        <end position="206"/>
    </location>
</feature>
<dbReference type="Pfam" id="PF00990">
    <property type="entry name" value="GGDEF"/>
    <property type="match status" value="1"/>
</dbReference>
<dbReference type="CDD" id="cd01949">
    <property type="entry name" value="GGDEF"/>
    <property type="match status" value="1"/>
</dbReference>
<feature type="domain" description="EAL" evidence="1">
    <location>
        <begin position="215"/>
        <end position="467"/>
    </location>
</feature>
<dbReference type="SUPFAM" id="SSF55073">
    <property type="entry name" value="Nucleotide cyclase"/>
    <property type="match status" value="1"/>
</dbReference>
<dbReference type="InterPro" id="IPR043128">
    <property type="entry name" value="Rev_trsase/Diguanyl_cyclase"/>
</dbReference>
<reference evidence="3 4" key="1">
    <citation type="submission" date="2016-04" db="EMBL/GenBank/DDBJ databases">
        <title>Complete genome sequence of Fictibacillus phosphorivorans G25-29, a strain toxic to nematodes.</title>
        <authorList>
            <person name="Zheng Z."/>
        </authorList>
    </citation>
    <scope>NUCLEOTIDE SEQUENCE [LARGE SCALE GENOMIC DNA]</scope>
    <source>
        <strain evidence="3 4">G25-29</strain>
    </source>
</reference>
<dbReference type="PROSITE" id="PS50887">
    <property type="entry name" value="GGDEF"/>
    <property type="match status" value="1"/>
</dbReference>
<dbReference type="FunFam" id="3.20.20.450:FF:000001">
    <property type="entry name" value="Cyclic di-GMP phosphodiesterase yahA"/>
    <property type="match status" value="1"/>
</dbReference>
<dbReference type="InterPro" id="IPR050706">
    <property type="entry name" value="Cyclic-di-GMP_PDE-like"/>
</dbReference>
<dbReference type="InterPro" id="IPR001633">
    <property type="entry name" value="EAL_dom"/>
</dbReference>
<evidence type="ECO:0000259" key="2">
    <source>
        <dbReference type="PROSITE" id="PS50887"/>
    </source>
</evidence>
<dbReference type="CDD" id="cd01948">
    <property type="entry name" value="EAL"/>
    <property type="match status" value="1"/>
</dbReference>
<dbReference type="InterPro" id="IPR035919">
    <property type="entry name" value="EAL_sf"/>
</dbReference>
<dbReference type="RefSeq" id="WP_066397710.1">
    <property type="nucleotide sequence ID" value="NZ_CP015378.1"/>
</dbReference>
<dbReference type="InterPro" id="IPR029787">
    <property type="entry name" value="Nucleotide_cyclase"/>
</dbReference>
<dbReference type="SMART" id="SM00052">
    <property type="entry name" value="EAL"/>
    <property type="match status" value="1"/>
</dbReference>
<dbReference type="GO" id="GO:0071111">
    <property type="term" value="F:cyclic-guanylate-specific phosphodiesterase activity"/>
    <property type="evidence" value="ECO:0007669"/>
    <property type="project" value="InterPro"/>
</dbReference>
<gene>
    <name evidence="3" type="ORF">ABE65_017435</name>
</gene>
<name>A0A160IQG7_9BACL</name>
<accession>A0A160IQG7</accession>
<dbReference type="PANTHER" id="PTHR33121:SF70">
    <property type="entry name" value="SIGNALING PROTEIN YKOW"/>
    <property type="match status" value="1"/>
</dbReference>
<sequence>MKSKKNTVQLAEPKPVEESTIHTQMQELYLQIKKLETKLNKMTFYDELTLLPNLKSFKKELTFALINAERSRKKLAVVKIGLDRFKIVNDTLGILNGDALLKEVAVRLQSLGSNSKALSRMNGDEFLIFIEDARNEQDITNFCKEIMGLFKLPFYIDNNELFVSVSIGVSVYPFAGHNVLGLIKTADIAMCRVKEEGKNNFKIYNGMLNKFTGHQLTFENELRHALKRKEFSLVYQPQWSIKTKQLIGIEALIRWNHPHLGLISPSDFIPLAEKLGIIFSVGEWVLEEACKQNKLWQDAGFPPLRCSVNISIAQLLHSDFPKIVSNILKRTQLNPKFLELEITESIAIVKEGYILKVLNRFKEMGISIALDDFGTGYSSLKYLSQFPIKRLKIDQTFLHEKSIINESIIRAIITMGHSMNLSVLAEGVENKEQLGFLESEGCDEIQGYYFSKPLPPKEVETLIRYYSPLAKGVE</sequence>
<dbReference type="KEGG" id="fpn:ABE65_017435"/>
<dbReference type="NCBIfam" id="TIGR00254">
    <property type="entry name" value="GGDEF"/>
    <property type="match status" value="1"/>
</dbReference>